<sequence length="188" mass="20443">MASIVATNVKKGQCIKYEGETGIVLNLEHRTPGKGNALIAATIRSFQTGKTKTIRFASSDKVEIVETDRQKLEFSYSDPTGFNFMDMNTYETITLNEELIGDNKNYLVEGMTAEVLFIEDNAVTVDVPAVVELEVTESSEGIKGDTANNPTKPATLETGLVVQVPLFVKPGDKLKINTTDGSYSGRAN</sequence>
<dbReference type="InterPro" id="IPR001059">
    <property type="entry name" value="Transl_elong_P/YeiP_cen"/>
</dbReference>
<proteinExistence type="inferred from homology"/>
<dbReference type="InterPro" id="IPR011768">
    <property type="entry name" value="Transl_elongation_fac_P"/>
</dbReference>
<evidence type="ECO:0000259" key="10">
    <source>
        <dbReference type="SMART" id="SM00841"/>
    </source>
</evidence>
<dbReference type="CDD" id="cd04470">
    <property type="entry name" value="S1_EF-P_repeat_1"/>
    <property type="match status" value="1"/>
</dbReference>
<dbReference type="InterPro" id="IPR014722">
    <property type="entry name" value="Rib_uL2_dom2"/>
</dbReference>
<comment type="subcellular location">
    <subcellularLocation>
        <location evidence="1 7">Cytoplasm</location>
    </subcellularLocation>
</comment>
<comment type="pathway">
    <text evidence="2 7">Protein biosynthesis; polypeptide chain elongation.</text>
</comment>
<dbReference type="InterPro" id="IPR013852">
    <property type="entry name" value="Transl_elong_P/YeiP_CS"/>
</dbReference>
<dbReference type="SUPFAM" id="SSF50249">
    <property type="entry name" value="Nucleic acid-binding proteins"/>
    <property type="match status" value="2"/>
</dbReference>
<dbReference type="Gene3D" id="2.30.30.30">
    <property type="match status" value="1"/>
</dbReference>
<evidence type="ECO:0000256" key="7">
    <source>
        <dbReference type="HAMAP-Rule" id="MF_00141"/>
    </source>
</evidence>
<evidence type="ECO:0000256" key="3">
    <source>
        <dbReference type="ARBA" id="ARBA00009479"/>
    </source>
</evidence>
<organism evidence="12 13">
    <name type="scientific">Oceaniferula flava</name>
    <dbReference type="NCBI Taxonomy" id="2800421"/>
    <lineage>
        <taxon>Bacteria</taxon>
        <taxon>Pseudomonadati</taxon>
        <taxon>Verrucomicrobiota</taxon>
        <taxon>Verrucomicrobiia</taxon>
        <taxon>Verrucomicrobiales</taxon>
        <taxon>Verrucomicrobiaceae</taxon>
        <taxon>Oceaniferula</taxon>
    </lineage>
</organism>
<evidence type="ECO:0000313" key="13">
    <source>
        <dbReference type="Proteomes" id="UP000634206"/>
    </source>
</evidence>
<accession>A0AAE2VA21</accession>
<dbReference type="InterPro" id="IPR008991">
    <property type="entry name" value="Translation_prot_SH3-like_sf"/>
</dbReference>
<dbReference type="PIRSF" id="PIRSF005901">
    <property type="entry name" value="EF-P"/>
    <property type="match status" value="1"/>
</dbReference>
<dbReference type="GO" id="GO:0003746">
    <property type="term" value="F:translation elongation factor activity"/>
    <property type="evidence" value="ECO:0007669"/>
    <property type="project" value="UniProtKB-UniRule"/>
</dbReference>
<name>A0AAE2VA21_9BACT</name>
<evidence type="ECO:0000256" key="5">
    <source>
        <dbReference type="ARBA" id="ARBA00022768"/>
    </source>
</evidence>
<dbReference type="SMART" id="SM01185">
    <property type="entry name" value="EFP"/>
    <property type="match status" value="1"/>
</dbReference>
<dbReference type="InterPro" id="IPR015365">
    <property type="entry name" value="Elong-fact-P_C"/>
</dbReference>
<dbReference type="SUPFAM" id="SSF50104">
    <property type="entry name" value="Translation proteins SH3-like domain"/>
    <property type="match status" value="1"/>
</dbReference>
<dbReference type="Gene3D" id="2.40.50.140">
    <property type="entry name" value="Nucleic acid-binding proteins"/>
    <property type="match status" value="2"/>
</dbReference>
<dbReference type="AlphaFoldDB" id="A0AAE2VA21"/>
<reference evidence="12" key="1">
    <citation type="submission" date="2021-01" db="EMBL/GenBank/DDBJ databases">
        <title>Modified the classification status of verrucomicrobia.</title>
        <authorList>
            <person name="Feng X."/>
        </authorList>
    </citation>
    <scope>NUCLEOTIDE SEQUENCE</scope>
    <source>
        <strain evidence="12">5K15</strain>
    </source>
</reference>
<dbReference type="Pfam" id="PF08207">
    <property type="entry name" value="EFP_N"/>
    <property type="match status" value="1"/>
</dbReference>
<evidence type="ECO:0000256" key="4">
    <source>
        <dbReference type="ARBA" id="ARBA00022490"/>
    </source>
</evidence>
<evidence type="ECO:0000313" key="12">
    <source>
        <dbReference type="EMBL" id="MBK1856153.1"/>
    </source>
</evidence>
<evidence type="ECO:0000256" key="2">
    <source>
        <dbReference type="ARBA" id="ARBA00004815"/>
    </source>
</evidence>
<dbReference type="Pfam" id="PF01132">
    <property type="entry name" value="EFP"/>
    <property type="match status" value="1"/>
</dbReference>
<comment type="caution">
    <text evidence="12">The sequence shown here is derived from an EMBL/GenBank/DDBJ whole genome shotgun (WGS) entry which is preliminary data.</text>
</comment>
<evidence type="ECO:0000256" key="8">
    <source>
        <dbReference type="NCBIfam" id="TIGR00038"/>
    </source>
</evidence>
<comment type="function">
    <text evidence="7">Involved in peptide bond synthesis. Stimulates efficient translation and peptide-bond synthesis on native or reconstituted 70S ribosomes in vitro. Probably functions indirectly by altering the affinity of the ribosome for aminoacyl-tRNA, thus increasing their reactivity as acceptors for peptidyl transferase.</text>
</comment>
<dbReference type="PANTHER" id="PTHR30053:SF14">
    <property type="entry name" value="TRANSLATION ELONGATION FACTOR KOW-LIKE DOMAIN-CONTAINING PROTEIN"/>
    <property type="match status" value="1"/>
</dbReference>
<gene>
    <name evidence="7 12" type="primary">efp</name>
    <name evidence="12" type="ORF">JIN83_14360</name>
</gene>
<dbReference type="GO" id="GO:0005829">
    <property type="term" value="C:cytosol"/>
    <property type="evidence" value="ECO:0007669"/>
    <property type="project" value="UniProtKB-ARBA"/>
</dbReference>
<protein>
    <recommendedName>
        <fullName evidence="7 8">Elongation factor P</fullName>
        <shortName evidence="7">EF-P</shortName>
    </recommendedName>
</protein>
<evidence type="ECO:0000256" key="9">
    <source>
        <dbReference type="RuleBase" id="RU004389"/>
    </source>
</evidence>
<feature type="domain" description="Elongation factor P C-terminal" evidence="10">
    <location>
        <begin position="131"/>
        <end position="186"/>
    </location>
</feature>
<dbReference type="RefSeq" id="WP_309490767.1">
    <property type="nucleotide sequence ID" value="NZ_JAENIG010000010.1"/>
</dbReference>
<dbReference type="PROSITE" id="PS01275">
    <property type="entry name" value="EFP"/>
    <property type="match status" value="1"/>
</dbReference>
<keyword evidence="6 7" id="KW-0648">Protein biosynthesis</keyword>
<dbReference type="Proteomes" id="UP000634206">
    <property type="component" value="Unassembled WGS sequence"/>
</dbReference>
<dbReference type="InterPro" id="IPR012340">
    <property type="entry name" value="NA-bd_OB-fold"/>
</dbReference>
<feature type="domain" description="Translation elongation factor P/YeiP central" evidence="11">
    <location>
        <begin position="69"/>
        <end position="123"/>
    </location>
</feature>
<dbReference type="FunFam" id="2.40.50.140:FF:000004">
    <property type="entry name" value="Elongation factor P"/>
    <property type="match status" value="1"/>
</dbReference>
<dbReference type="GO" id="GO:0043043">
    <property type="term" value="P:peptide biosynthetic process"/>
    <property type="evidence" value="ECO:0007669"/>
    <property type="project" value="InterPro"/>
</dbReference>
<dbReference type="EMBL" id="JAENIG010000010">
    <property type="protein sequence ID" value="MBK1856153.1"/>
    <property type="molecule type" value="Genomic_DNA"/>
</dbReference>
<keyword evidence="5 7" id="KW-0251">Elongation factor</keyword>
<dbReference type="PANTHER" id="PTHR30053">
    <property type="entry name" value="ELONGATION FACTOR P"/>
    <property type="match status" value="1"/>
</dbReference>
<dbReference type="SMART" id="SM00841">
    <property type="entry name" value="Elong-fact-P_C"/>
    <property type="match status" value="1"/>
</dbReference>
<evidence type="ECO:0000256" key="6">
    <source>
        <dbReference type="ARBA" id="ARBA00022917"/>
    </source>
</evidence>
<dbReference type="HAMAP" id="MF_00141">
    <property type="entry name" value="EF_P"/>
    <property type="match status" value="1"/>
</dbReference>
<dbReference type="CDD" id="cd05794">
    <property type="entry name" value="S1_EF-P_repeat_2"/>
    <property type="match status" value="1"/>
</dbReference>
<evidence type="ECO:0000259" key="11">
    <source>
        <dbReference type="SMART" id="SM01185"/>
    </source>
</evidence>
<dbReference type="Pfam" id="PF09285">
    <property type="entry name" value="Elong-fact-P_C"/>
    <property type="match status" value="1"/>
</dbReference>
<dbReference type="NCBIfam" id="NF001810">
    <property type="entry name" value="PRK00529.1"/>
    <property type="match status" value="1"/>
</dbReference>
<dbReference type="InterPro" id="IPR013185">
    <property type="entry name" value="Transl_elong_KOW-like"/>
</dbReference>
<dbReference type="NCBIfam" id="TIGR00038">
    <property type="entry name" value="efp"/>
    <property type="match status" value="1"/>
</dbReference>
<dbReference type="FunFam" id="2.40.50.140:FF:000009">
    <property type="entry name" value="Elongation factor P"/>
    <property type="match status" value="1"/>
</dbReference>
<keyword evidence="4 7" id="KW-0963">Cytoplasm</keyword>
<dbReference type="InterPro" id="IPR020599">
    <property type="entry name" value="Transl_elong_fac_P/YeiP"/>
</dbReference>
<comment type="similarity">
    <text evidence="3 7 9">Belongs to the elongation factor P family.</text>
</comment>
<evidence type="ECO:0000256" key="1">
    <source>
        <dbReference type="ARBA" id="ARBA00004496"/>
    </source>
</evidence>
<keyword evidence="13" id="KW-1185">Reference proteome</keyword>